<protein>
    <submittedName>
        <fullName evidence="4">DUF5776 domain-containing protein</fullName>
    </submittedName>
</protein>
<reference evidence="5" key="1">
    <citation type="journal article" date="2019" name="Int. J. Syst. Evol. Microbiol.">
        <title>The Global Catalogue of Microorganisms (GCM) 10K type strain sequencing project: providing services to taxonomists for standard genome sequencing and annotation.</title>
        <authorList>
            <consortium name="The Broad Institute Genomics Platform"/>
            <consortium name="The Broad Institute Genome Sequencing Center for Infectious Disease"/>
            <person name="Wu L."/>
            <person name="Ma J."/>
        </authorList>
    </citation>
    <scope>NUCLEOTIDE SEQUENCE [LARGE SCALE GENOMIC DNA]</scope>
    <source>
        <strain evidence="5">CCM 8906</strain>
    </source>
</reference>
<evidence type="ECO:0000313" key="4">
    <source>
        <dbReference type="EMBL" id="MFD1548545.1"/>
    </source>
</evidence>
<proteinExistence type="predicted"/>
<keyword evidence="1" id="KW-0677">Repeat</keyword>
<evidence type="ECO:0000256" key="1">
    <source>
        <dbReference type="ARBA" id="ARBA00022737"/>
    </source>
</evidence>
<evidence type="ECO:0000313" key="5">
    <source>
        <dbReference type="Proteomes" id="UP001597195"/>
    </source>
</evidence>
<dbReference type="Pfam" id="PF19087">
    <property type="entry name" value="DUF5776"/>
    <property type="match status" value="2"/>
</dbReference>
<dbReference type="EMBL" id="JBHTOM010000003">
    <property type="protein sequence ID" value="MFD1548545.1"/>
    <property type="molecule type" value="Genomic_DNA"/>
</dbReference>
<dbReference type="Pfam" id="PF06458">
    <property type="entry name" value="MucBP"/>
    <property type="match status" value="1"/>
</dbReference>
<dbReference type="RefSeq" id="WP_125700178.1">
    <property type="nucleotide sequence ID" value="NZ_JBHTOM010000003.1"/>
</dbReference>
<dbReference type="Proteomes" id="UP001597195">
    <property type="component" value="Unassembled WGS sequence"/>
</dbReference>
<dbReference type="Gene3D" id="3.10.20.320">
    <property type="entry name" value="Putative peptidoglycan bound protein (lpxtg motif)"/>
    <property type="match status" value="1"/>
</dbReference>
<sequence>MMTLIQRLTLISLSLILIGGGLMPTIVQAATRQPTETAPTRSNSQQTYTFDSAELPYNFITDAQGKTSKMFWFPNATAHEFTTAEITGSDFAQKLTGNHQVDINASNVANAMNNLAVSGLTIDPNEPLAQYLFDKNIVPTATNLEDFSKAYKASAYMYAWIYQAAADKVINKVDFNTAKAHYETTLKKKLVSLSNLIGPEMLNALNTIFSDETQYDDNFAGLLFLATANYLTTPPEELVNLDPSASEAKAGQLIKEPIKAFIHTSNGKVMADGVLTSYAVLIPITYAFKNPSAPGPGPTPPPNPNSQPVTIHYLDEREKVLKPAKTLIGALGDHYQTAPLTIPGYHLVKTIGQETGIFTTSQQSVTYTYAKNTVAPVIKNSVIYATKGLNLYAKPTLTRSAKQAHYAKKSRMNRPMFKVIGFATSKNGVKRYRVKDLNGRRVTGYITTRTDYVAPVYYAGKPKQLMVINPQGLNGYAKKNLTGKRVHYRQGQVLRVKQIVSHNLTTRFILSNGQYVSGNKKLVIAGKHALPKRIRTKTAINRYGTANLSKKNKHIAKGTILKVTGWAYSNANNFRKGDTLRYKVAGGYITANSRFIQAIK</sequence>
<feature type="domain" description="DUF5776" evidence="3">
    <location>
        <begin position="457"/>
        <end position="523"/>
    </location>
</feature>
<feature type="domain" description="MucBP" evidence="2">
    <location>
        <begin position="308"/>
        <end position="369"/>
    </location>
</feature>
<name>A0ABW4H1F7_9LACO</name>
<evidence type="ECO:0000259" key="3">
    <source>
        <dbReference type="Pfam" id="PF19087"/>
    </source>
</evidence>
<dbReference type="InterPro" id="IPR044081">
    <property type="entry name" value="DUF5776"/>
</dbReference>
<keyword evidence="5" id="KW-1185">Reference proteome</keyword>
<gene>
    <name evidence="4" type="ORF">ACFQ5T_02475</name>
</gene>
<dbReference type="InterPro" id="IPR009459">
    <property type="entry name" value="MucBP_dom"/>
</dbReference>
<accession>A0ABW4H1F7</accession>
<comment type="caution">
    <text evidence="4">The sequence shown here is derived from an EMBL/GenBank/DDBJ whole genome shotgun (WGS) entry which is preliminary data.</text>
</comment>
<feature type="domain" description="DUF5776" evidence="3">
    <location>
        <begin position="531"/>
        <end position="595"/>
    </location>
</feature>
<evidence type="ECO:0000259" key="2">
    <source>
        <dbReference type="Pfam" id="PF06458"/>
    </source>
</evidence>
<organism evidence="4 5">
    <name type="scientific">Levilactobacillus fuyuanensis</name>
    <dbReference type="NCBI Taxonomy" id="2486022"/>
    <lineage>
        <taxon>Bacteria</taxon>
        <taxon>Bacillati</taxon>
        <taxon>Bacillota</taxon>
        <taxon>Bacilli</taxon>
        <taxon>Lactobacillales</taxon>
        <taxon>Lactobacillaceae</taxon>
        <taxon>Levilactobacillus</taxon>
    </lineage>
</organism>